<evidence type="ECO:0000313" key="3">
    <source>
        <dbReference type="EMBL" id="MFD2457438.1"/>
    </source>
</evidence>
<dbReference type="PANTHER" id="PTHR40763:SF4">
    <property type="entry name" value="DUF1707 DOMAIN-CONTAINING PROTEIN"/>
    <property type="match status" value="1"/>
</dbReference>
<feature type="transmembrane region" description="Helical" evidence="1">
    <location>
        <begin position="98"/>
        <end position="125"/>
    </location>
</feature>
<evidence type="ECO:0000256" key="1">
    <source>
        <dbReference type="SAM" id="Phobius"/>
    </source>
</evidence>
<comment type="caution">
    <text evidence="3">The sequence shown here is derived from an EMBL/GenBank/DDBJ whole genome shotgun (WGS) entry which is preliminary data.</text>
</comment>
<dbReference type="PANTHER" id="PTHR40763">
    <property type="entry name" value="MEMBRANE PROTEIN-RELATED"/>
    <property type="match status" value="1"/>
</dbReference>
<sequence>MTSLGDSRASDADREEAVARLRTAYSEGRVTLEEFEERVKAAYAAKTYTQLDVVQQDLLLTRGPTRADPVRAYLDLRYRQLEWFRGLAGRPPGQRGAAALLVGPAAIGLWLVVNVAYLVICLALGLPADSVWFTLWPVIGAPWGSVVLTTEIFRRLDRRR</sequence>
<dbReference type="RefSeq" id="WP_345388750.1">
    <property type="nucleotide sequence ID" value="NZ_BAABHG010000003.1"/>
</dbReference>
<keyword evidence="1" id="KW-0812">Transmembrane</keyword>
<protein>
    <submittedName>
        <fullName evidence="3">DUF1707 domain-containing protein</fullName>
    </submittedName>
</protein>
<reference evidence="4" key="1">
    <citation type="journal article" date="2019" name="Int. J. Syst. Evol. Microbiol.">
        <title>The Global Catalogue of Microorganisms (GCM) 10K type strain sequencing project: providing services to taxonomists for standard genome sequencing and annotation.</title>
        <authorList>
            <consortium name="The Broad Institute Genomics Platform"/>
            <consortium name="The Broad Institute Genome Sequencing Center for Infectious Disease"/>
            <person name="Wu L."/>
            <person name="Ma J."/>
        </authorList>
    </citation>
    <scope>NUCLEOTIDE SEQUENCE [LARGE SCALE GENOMIC DNA]</scope>
    <source>
        <strain evidence="4">CGMCC 4.7643</strain>
    </source>
</reference>
<gene>
    <name evidence="3" type="ORF">ACFSYJ_02460</name>
</gene>
<evidence type="ECO:0000313" key="4">
    <source>
        <dbReference type="Proteomes" id="UP001597419"/>
    </source>
</evidence>
<dbReference type="EMBL" id="JBHUKU010000002">
    <property type="protein sequence ID" value="MFD2457438.1"/>
    <property type="molecule type" value="Genomic_DNA"/>
</dbReference>
<dbReference type="InterPro" id="IPR012551">
    <property type="entry name" value="DUF1707_SHOCT-like"/>
</dbReference>
<proteinExistence type="predicted"/>
<name>A0ABW5G7I9_9PSEU</name>
<feature type="transmembrane region" description="Helical" evidence="1">
    <location>
        <begin position="131"/>
        <end position="153"/>
    </location>
</feature>
<keyword evidence="1" id="KW-1133">Transmembrane helix</keyword>
<feature type="domain" description="DUF1707" evidence="2">
    <location>
        <begin position="8"/>
        <end position="58"/>
    </location>
</feature>
<dbReference type="Pfam" id="PF08044">
    <property type="entry name" value="DUF1707"/>
    <property type="match status" value="1"/>
</dbReference>
<accession>A0ABW5G7I9</accession>
<evidence type="ECO:0000259" key="2">
    <source>
        <dbReference type="Pfam" id="PF08044"/>
    </source>
</evidence>
<keyword evidence="4" id="KW-1185">Reference proteome</keyword>
<dbReference type="Proteomes" id="UP001597419">
    <property type="component" value="Unassembled WGS sequence"/>
</dbReference>
<organism evidence="3 4">
    <name type="scientific">Amycolatopsis samaneae</name>
    <dbReference type="NCBI Taxonomy" id="664691"/>
    <lineage>
        <taxon>Bacteria</taxon>
        <taxon>Bacillati</taxon>
        <taxon>Actinomycetota</taxon>
        <taxon>Actinomycetes</taxon>
        <taxon>Pseudonocardiales</taxon>
        <taxon>Pseudonocardiaceae</taxon>
        <taxon>Amycolatopsis</taxon>
    </lineage>
</organism>
<keyword evidence="1" id="KW-0472">Membrane</keyword>